<accession>A0AAE0BFM4</accession>
<dbReference type="Proteomes" id="UP001190700">
    <property type="component" value="Unassembled WGS sequence"/>
</dbReference>
<protein>
    <submittedName>
        <fullName evidence="3">Uncharacterized protein</fullName>
    </submittedName>
</protein>
<organism evidence="3 4">
    <name type="scientific">Cymbomonas tetramitiformis</name>
    <dbReference type="NCBI Taxonomy" id="36881"/>
    <lineage>
        <taxon>Eukaryota</taxon>
        <taxon>Viridiplantae</taxon>
        <taxon>Chlorophyta</taxon>
        <taxon>Pyramimonadophyceae</taxon>
        <taxon>Pyramimonadales</taxon>
        <taxon>Pyramimonadaceae</taxon>
        <taxon>Cymbomonas</taxon>
    </lineage>
</organism>
<keyword evidence="4" id="KW-1185">Reference proteome</keyword>
<evidence type="ECO:0000256" key="1">
    <source>
        <dbReference type="SAM" id="Phobius"/>
    </source>
</evidence>
<comment type="caution">
    <text evidence="3">The sequence shown here is derived from an EMBL/GenBank/DDBJ whole genome shotgun (WGS) entry which is preliminary data.</text>
</comment>
<feature type="signal peptide" evidence="2">
    <location>
        <begin position="1"/>
        <end position="16"/>
    </location>
</feature>
<evidence type="ECO:0000313" key="4">
    <source>
        <dbReference type="Proteomes" id="UP001190700"/>
    </source>
</evidence>
<proteinExistence type="predicted"/>
<reference evidence="3 4" key="1">
    <citation type="journal article" date="2015" name="Genome Biol. Evol.">
        <title>Comparative Genomics of a Bacterivorous Green Alga Reveals Evolutionary Causalities and Consequences of Phago-Mixotrophic Mode of Nutrition.</title>
        <authorList>
            <person name="Burns J.A."/>
            <person name="Paasch A."/>
            <person name="Narechania A."/>
            <person name="Kim E."/>
        </authorList>
    </citation>
    <scope>NUCLEOTIDE SEQUENCE [LARGE SCALE GENOMIC DNA]</scope>
    <source>
        <strain evidence="3 4">PLY_AMNH</strain>
    </source>
</reference>
<keyword evidence="2" id="KW-0732">Signal</keyword>
<gene>
    <name evidence="3" type="ORF">CYMTET_54163</name>
</gene>
<feature type="chain" id="PRO_5042289006" evidence="2">
    <location>
        <begin position="17"/>
        <end position="324"/>
    </location>
</feature>
<keyword evidence="1" id="KW-0472">Membrane</keyword>
<sequence length="324" mass="35417">MLFAIVAALLLQTARGREYEPPPGLCKEANAYCTGLLENVSPEMKERAEAFHRKVEGSTEGYSQFLHTGEVESVAFELTLGCCLFAGSCRDSFRGTAEEHAWVTGSFIRSAAQGVDDDGGAAMTAAYISLCHGGEVVAENPCGNEVADLFKRSLMLAESKGAVQQSEIARLQLASLYLRRFIGETFANKDGGFYCVPTEDAPEGKVPDAKLAKKYLKPVLQSREEHAVKQAKYLLAQLKGVEERWKKHLVAPHAEEIHSQYKQKQAEKASAGAGDGADKLAIPIWFLLVSVCLFGYVLYLSIKKKSLSRKELSDSAKQKSKKSS</sequence>
<evidence type="ECO:0000313" key="3">
    <source>
        <dbReference type="EMBL" id="KAK3235651.1"/>
    </source>
</evidence>
<keyword evidence="1" id="KW-0812">Transmembrane</keyword>
<evidence type="ECO:0000256" key="2">
    <source>
        <dbReference type="SAM" id="SignalP"/>
    </source>
</evidence>
<name>A0AAE0BFM4_9CHLO</name>
<keyword evidence="1" id="KW-1133">Transmembrane helix</keyword>
<dbReference type="AlphaFoldDB" id="A0AAE0BFM4"/>
<feature type="transmembrane region" description="Helical" evidence="1">
    <location>
        <begin position="280"/>
        <end position="302"/>
    </location>
</feature>
<dbReference type="EMBL" id="LGRX02035255">
    <property type="protein sequence ID" value="KAK3235651.1"/>
    <property type="molecule type" value="Genomic_DNA"/>
</dbReference>